<evidence type="ECO:0000256" key="4">
    <source>
        <dbReference type="ARBA" id="ARBA00022692"/>
    </source>
</evidence>
<evidence type="ECO:0000256" key="1">
    <source>
        <dbReference type="ARBA" id="ARBA00004651"/>
    </source>
</evidence>
<dbReference type="InterPro" id="IPR047871">
    <property type="entry name" value="K_chnl_Slo-like"/>
</dbReference>
<protein>
    <submittedName>
        <fullName evidence="14">Ion transport 2 domain protein</fullName>
    </submittedName>
</protein>
<dbReference type="Gene3D" id="3.40.50.720">
    <property type="entry name" value="NAD(P)-binding Rossmann-like Domain"/>
    <property type="match status" value="1"/>
</dbReference>
<keyword evidence="3" id="KW-0633">Potassium transport</keyword>
<dbReference type="Pfam" id="PF07885">
    <property type="entry name" value="Ion_trans_2"/>
    <property type="match status" value="1"/>
</dbReference>
<evidence type="ECO:0000313" key="15">
    <source>
        <dbReference type="Proteomes" id="UP000001208"/>
    </source>
</evidence>
<evidence type="ECO:0000256" key="6">
    <source>
        <dbReference type="ARBA" id="ARBA00022958"/>
    </source>
</evidence>
<dbReference type="InterPro" id="IPR013099">
    <property type="entry name" value="K_chnl_dom"/>
</dbReference>
<gene>
    <name evidence="14" type="ordered locus">Ctha_1299</name>
</gene>
<dbReference type="EMBL" id="CP001100">
    <property type="protein sequence ID" value="ACF13762.1"/>
    <property type="molecule type" value="Genomic_DNA"/>
</dbReference>
<dbReference type="AlphaFoldDB" id="B3QZ69"/>
<comment type="catalytic activity">
    <reaction evidence="11">
        <text>K(+)(in) = K(+)(out)</text>
        <dbReference type="Rhea" id="RHEA:29463"/>
        <dbReference type="ChEBI" id="CHEBI:29103"/>
    </reaction>
</comment>
<dbReference type="Proteomes" id="UP000001208">
    <property type="component" value="Chromosome"/>
</dbReference>
<dbReference type="OrthoDB" id="9799090at2"/>
<feature type="transmembrane region" description="Helical" evidence="12">
    <location>
        <begin position="38"/>
        <end position="59"/>
    </location>
</feature>
<evidence type="ECO:0000259" key="13">
    <source>
        <dbReference type="PROSITE" id="PS51201"/>
    </source>
</evidence>
<evidence type="ECO:0000256" key="7">
    <source>
        <dbReference type="ARBA" id="ARBA00022989"/>
    </source>
</evidence>
<keyword evidence="9 12" id="KW-0472">Membrane</keyword>
<keyword evidence="8" id="KW-0406">Ion transport</keyword>
<dbReference type="GO" id="GO:0005886">
    <property type="term" value="C:plasma membrane"/>
    <property type="evidence" value="ECO:0007669"/>
    <property type="project" value="UniProtKB-SubCell"/>
</dbReference>
<dbReference type="STRING" id="517418.Ctha_1299"/>
<reference evidence="14 15" key="1">
    <citation type="submission" date="2008-06" db="EMBL/GenBank/DDBJ databases">
        <title>Complete sequence of Chloroherpeton thalassium ATCC 35110.</title>
        <authorList>
            <consortium name="US DOE Joint Genome Institute"/>
            <person name="Lucas S."/>
            <person name="Copeland A."/>
            <person name="Lapidus A."/>
            <person name="Glavina del Rio T."/>
            <person name="Dalin E."/>
            <person name="Tice H."/>
            <person name="Bruce D."/>
            <person name="Goodwin L."/>
            <person name="Pitluck S."/>
            <person name="Schmutz J."/>
            <person name="Larimer F."/>
            <person name="Land M."/>
            <person name="Hauser L."/>
            <person name="Kyrpides N."/>
            <person name="Mikhailova N."/>
            <person name="Liu Z."/>
            <person name="Li T."/>
            <person name="Zhao F."/>
            <person name="Overmann J."/>
            <person name="Bryant D.A."/>
            <person name="Richardson P."/>
        </authorList>
    </citation>
    <scope>NUCLEOTIDE SEQUENCE [LARGE SCALE GENOMIC DNA]</scope>
    <source>
        <strain evidence="15">ATCC 35110 / GB-78</strain>
    </source>
</reference>
<dbReference type="SUPFAM" id="SSF51735">
    <property type="entry name" value="NAD(P)-binding Rossmann-fold domains"/>
    <property type="match status" value="1"/>
</dbReference>
<evidence type="ECO:0000256" key="9">
    <source>
        <dbReference type="ARBA" id="ARBA00023136"/>
    </source>
</evidence>
<accession>B3QZ69</accession>
<dbReference type="PANTHER" id="PTHR10027:SF10">
    <property type="entry name" value="SLOWPOKE 2, ISOFORM D"/>
    <property type="match status" value="1"/>
</dbReference>
<sequence>MKHQAGQKHPEKAGFGDALKQRLAGFFRDMRETFSSELLKVLLFILVLGFFSAALVFWFENTVNQGFKTIEDAIWWAFVTLTTTGYGDIYPITTPGRMVTVVVVLAGVVTLSILSGVVSSILVARKIKEDRGLQEVKLKGHILICGWNHNAEKILSLFRDSGSSKNKFVLINELPESQISNVIYAFKSLEIKFVSGKFINEEVLQRANAKLAEAAIILADFSSADSAKVDERTLLATLTLKSINPKLKVCAHIVHPANRAPLQRANADAIVLSDQHVGYYLVNHVISPGIPEAIDNLFDYKTGSQFQKTAIPPEFKGRSFGELFQYFRQHQQAILIGVITEEKGLSVDDILSSESSSYLDEFIRQKFAESGKQVGQKRSVVMLNPSDDYVILDTDSALTIASK</sequence>
<dbReference type="HOGENOM" id="CLU_050982_1_2_10"/>
<organism evidence="14 15">
    <name type="scientific">Chloroherpeton thalassium (strain ATCC 35110 / GB-78)</name>
    <dbReference type="NCBI Taxonomy" id="517418"/>
    <lineage>
        <taxon>Bacteria</taxon>
        <taxon>Pseudomonadati</taxon>
        <taxon>Chlorobiota</taxon>
        <taxon>Chlorobiia</taxon>
        <taxon>Chlorobiales</taxon>
        <taxon>Chloroherpetonaceae</taxon>
        <taxon>Chloroherpeton</taxon>
    </lineage>
</organism>
<evidence type="ECO:0000256" key="12">
    <source>
        <dbReference type="SAM" id="Phobius"/>
    </source>
</evidence>
<dbReference type="PRINTS" id="PR00169">
    <property type="entry name" value="KCHANNEL"/>
</dbReference>
<keyword evidence="4 12" id="KW-0812">Transmembrane</keyword>
<dbReference type="SUPFAM" id="SSF81324">
    <property type="entry name" value="Voltage-gated potassium channels"/>
    <property type="match status" value="1"/>
</dbReference>
<proteinExistence type="predicted"/>
<dbReference type="eggNOG" id="COG1226">
    <property type="taxonomic scope" value="Bacteria"/>
</dbReference>
<evidence type="ECO:0000256" key="8">
    <source>
        <dbReference type="ARBA" id="ARBA00023065"/>
    </source>
</evidence>
<dbReference type="RefSeq" id="WP_012499846.1">
    <property type="nucleotide sequence ID" value="NC_011026.1"/>
</dbReference>
<keyword evidence="6" id="KW-0630">Potassium</keyword>
<keyword evidence="2" id="KW-0813">Transport</keyword>
<keyword evidence="15" id="KW-1185">Reference proteome</keyword>
<dbReference type="InterPro" id="IPR036291">
    <property type="entry name" value="NAD(P)-bd_dom_sf"/>
</dbReference>
<dbReference type="PROSITE" id="PS51201">
    <property type="entry name" value="RCK_N"/>
    <property type="match status" value="1"/>
</dbReference>
<comment type="subcellular location">
    <subcellularLocation>
        <location evidence="1">Cell membrane</location>
        <topology evidence="1">Multi-pass membrane protein</topology>
    </subcellularLocation>
</comment>
<dbReference type="Gene3D" id="1.10.287.70">
    <property type="match status" value="1"/>
</dbReference>
<evidence type="ECO:0000256" key="3">
    <source>
        <dbReference type="ARBA" id="ARBA00022538"/>
    </source>
</evidence>
<keyword evidence="5" id="KW-0631">Potassium channel</keyword>
<feature type="domain" description="RCK N-terminal" evidence="13">
    <location>
        <begin position="139"/>
        <end position="272"/>
    </location>
</feature>
<keyword evidence="10" id="KW-0407">Ion channel</keyword>
<evidence type="ECO:0000256" key="10">
    <source>
        <dbReference type="ARBA" id="ARBA00023303"/>
    </source>
</evidence>
<dbReference type="KEGG" id="cts:Ctha_1299"/>
<name>B3QZ69_CHLT3</name>
<keyword evidence="7 12" id="KW-1133">Transmembrane helix</keyword>
<evidence type="ECO:0000313" key="14">
    <source>
        <dbReference type="EMBL" id="ACF13762.1"/>
    </source>
</evidence>
<dbReference type="PANTHER" id="PTHR10027">
    <property type="entry name" value="CALCIUM-ACTIVATED POTASSIUM CHANNEL ALPHA CHAIN"/>
    <property type="match status" value="1"/>
</dbReference>
<dbReference type="InterPro" id="IPR003148">
    <property type="entry name" value="RCK_N"/>
</dbReference>
<evidence type="ECO:0000256" key="5">
    <source>
        <dbReference type="ARBA" id="ARBA00022826"/>
    </source>
</evidence>
<dbReference type="Pfam" id="PF22614">
    <property type="entry name" value="Slo-like_RCK"/>
    <property type="match status" value="1"/>
</dbReference>
<evidence type="ECO:0000256" key="2">
    <source>
        <dbReference type="ARBA" id="ARBA00022448"/>
    </source>
</evidence>
<dbReference type="GO" id="GO:0005267">
    <property type="term" value="F:potassium channel activity"/>
    <property type="evidence" value="ECO:0007669"/>
    <property type="project" value="UniProtKB-KW"/>
</dbReference>
<feature type="transmembrane region" description="Helical" evidence="12">
    <location>
        <begin position="98"/>
        <end position="124"/>
    </location>
</feature>
<evidence type="ECO:0000256" key="11">
    <source>
        <dbReference type="ARBA" id="ARBA00034430"/>
    </source>
</evidence>